<feature type="compositionally biased region" description="Basic and acidic residues" evidence="1">
    <location>
        <begin position="113"/>
        <end position="125"/>
    </location>
</feature>
<protein>
    <submittedName>
        <fullName evidence="3">Unnamed protein product</fullName>
    </submittedName>
</protein>
<dbReference type="GO" id="GO:0003700">
    <property type="term" value="F:DNA-binding transcription factor activity"/>
    <property type="evidence" value="ECO:0007669"/>
    <property type="project" value="InterPro"/>
</dbReference>
<evidence type="ECO:0000313" key="3">
    <source>
        <dbReference type="EMBL" id="GMF57862.1"/>
    </source>
</evidence>
<dbReference type="AlphaFoldDB" id="A0A9W7D6E4"/>
<dbReference type="InterPro" id="IPR004827">
    <property type="entry name" value="bZIP"/>
</dbReference>
<name>A0A9W7D6E4_9STRA</name>
<evidence type="ECO:0000313" key="4">
    <source>
        <dbReference type="Proteomes" id="UP001165121"/>
    </source>
</evidence>
<comment type="caution">
    <text evidence="3">The sequence shown here is derived from an EMBL/GenBank/DDBJ whole genome shotgun (WGS) entry which is preliminary data.</text>
</comment>
<dbReference type="PROSITE" id="PS00036">
    <property type="entry name" value="BZIP_BASIC"/>
    <property type="match status" value="1"/>
</dbReference>
<sequence>MASQRYVRTDQEERVTEQTECNVHNDETVTLSEVHGTAGHEGENESDDVTGARFAEARMARRQNRKQAKRERVRRARTKRRQEQQEVAQEQQRVHEARQAERRQQVEAAMQQLEEKRTQRSRSEKSVMGPWCM</sequence>
<gene>
    <name evidence="3" type="ORF">Pfra01_002479300</name>
</gene>
<proteinExistence type="predicted"/>
<feature type="region of interest" description="Disordered" evidence="1">
    <location>
        <begin position="32"/>
        <end position="133"/>
    </location>
</feature>
<organism evidence="3 4">
    <name type="scientific">Phytophthora fragariaefolia</name>
    <dbReference type="NCBI Taxonomy" id="1490495"/>
    <lineage>
        <taxon>Eukaryota</taxon>
        <taxon>Sar</taxon>
        <taxon>Stramenopiles</taxon>
        <taxon>Oomycota</taxon>
        <taxon>Peronosporomycetes</taxon>
        <taxon>Peronosporales</taxon>
        <taxon>Peronosporaceae</taxon>
        <taxon>Phytophthora</taxon>
    </lineage>
</organism>
<accession>A0A9W7D6E4</accession>
<dbReference type="Proteomes" id="UP001165121">
    <property type="component" value="Unassembled WGS sequence"/>
</dbReference>
<dbReference type="EMBL" id="BSXT01004431">
    <property type="protein sequence ID" value="GMF57862.1"/>
    <property type="molecule type" value="Genomic_DNA"/>
</dbReference>
<feature type="domain" description="BZIP" evidence="2">
    <location>
        <begin position="61"/>
        <end position="74"/>
    </location>
</feature>
<keyword evidence="4" id="KW-1185">Reference proteome</keyword>
<feature type="compositionally biased region" description="Basic and acidic residues" evidence="1">
    <location>
        <begin position="92"/>
        <end position="105"/>
    </location>
</feature>
<evidence type="ECO:0000256" key="1">
    <source>
        <dbReference type="SAM" id="MobiDB-lite"/>
    </source>
</evidence>
<evidence type="ECO:0000259" key="2">
    <source>
        <dbReference type="PROSITE" id="PS00036"/>
    </source>
</evidence>
<reference evidence="3" key="1">
    <citation type="submission" date="2023-04" db="EMBL/GenBank/DDBJ databases">
        <title>Phytophthora fragariaefolia NBRC 109709.</title>
        <authorList>
            <person name="Ichikawa N."/>
            <person name="Sato H."/>
            <person name="Tonouchi N."/>
        </authorList>
    </citation>
    <scope>NUCLEOTIDE SEQUENCE</scope>
    <source>
        <strain evidence="3">NBRC 109709</strain>
    </source>
</reference>
<feature type="compositionally biased region" description="Basic residues" evidence="1">
    <location>
        <begin position="60"/>
        <end position="80"/>
    </location>
</feature>